<dbReference type="Proteomes" id="UP001493153">
    <property type="component" value="Chromosome"/>
</dbReference>
<accession>A0ABZ2Q2Y2</accession>
<dbReference type="Pfam" id="PF11227">
    <property type="entry name" value="DUF3025"/>
    <property type="match status" value="1"/>
</dbReference>
<organism evidence="1 2">
    <name type="scientific">Mycetohabitans rhizoxinica</name>
    <dbReference type="NCBI Taxonomy" id="412963"/>
    <lineage>
        <taxon>Bacteria</taxon>
        <taxon>Pseudomonadati</taxon>
        <taxon>Pseudomonadota</taxon>
        <taxon>Betaproteobacteria</taxon>
        <taxon>Burkholderiales</taxon>
        <taxon>Burkholderiaceae</taxon>
        <taxon>Mycetohabitans</taxon>
    </lineage>
</organism>
<dbReference type="EMBL" id="CP062176">
    <property type="protein sequence ID" value="WXK40326.1"/>
    <property type="molecule type" value="Genomic_DNA"/>
</dbReference>
<proteinExistence type="predicted"/>
<keyword evidence="2" id="KW-1185">Reference proteome</keyword>
<sequence>MAAMTPLREAVARIDWSRPWFEPFRAHGMRWQRVLETHGVGAWLSTMTQDAQAASLCIGADLPLTFVAQHVLPPGTRYEAHIGATGCVPTRDNLHDFFNAASWFAFPRTKLATIACGMAEARRQAGAPVAGNGRGPVRDALAHFDENGAIFVTSDGSLAEALRAFDWRRLFIDHRHAWPACCAVYVYGHALLEKLLAPYRACTAHAWVCQVEPDWFDAPAAQRQADVDARVATALGDGHVSDGLLRQAPCERAQKGETLTIARFSPLPVLGVPGWWTANADPRFYADTSVFRVGRRGPRHPC</sequence>
<dbReference type="RefSeq" id="WP_338911070.1">
    <property type="nucleotide sequence ID" value="NZ_CP062176.1"/>
</dbReference>
<evidence type="ECO:0000313" key="1">
    <source>
        <dbReference type="EMBL" id="WXK40326.1"/>
    </source>
</evidence>
<gene>
    <name evidence="1" type="ORF">IHE29_14070</name>
</gene>
<name>A0ABZ2Q2Y2_9BURK</name>
<protein>
    <submittedName>
        <fullName evidence="1">DUF3025 domain-containing protein</fullName>
    </submittedName>
</protein>
<evidence type="ECO:0000313" key="2">
    <source>
        <dbReference type="Proteomes" id="UP001493153"/>
    </source>
</evidence>
<reference evidence="1 2" key="1">
    <citation type="submission" date="2020-09" db="EMBL/GenBank/DDBJ databases">
        <title>Genome sequences of Mycetohabitans spp.</title>
        <authorList>
            <person name="Carter M.E."/>
            <person name="Carpenter S.C.D."/>
            <person name="Bogdanove A.J."/>
        </authorList>
    </citation>
    <scope>NUCLEOTIDE SEQUENCE [LARGE SCALE GENOMIC DNA]</scope>
    <source>
        <strain evidence="1 2">B12</strain>
    </source>
</reference>
<dbReference type="InterPro" id="IPR021390">
    <property type="entry name" value="DUF3025"/>
</dbReference>